<feature type="compositionally biased region" description="Pro residues" evidence="1">
    <location>
        <begin position="77"/>
        <end position="97"/>
    </location>
</feature>
<feature type="compositionally biased region" description="Basic and acidic residues" evidence="1">
    <location>
        <begin position="60"/>
        <end position="69"/>
    </location>
</feature>
<evidence type="ECO:0000313" key="3">
    <source>
        <dbReference type="EMBL" id="CAA9333033.1"/>
    </source>
</evidence>
<organism evidence="3">
    <name type="scientific">uncultured Frankineae bacterium</name>
    <dbReference type="NCBI Taxonomy" id="437475"/>
    <lineage>
        <taxon>Bacteria</taxon>
        <taxon>Bacillati</taxon>
        <taxon>Actinomycetota</taxon>
        <taxon>Actinomycetes</taxon>
        <taxon>Frankiales</taxon>
        <taxon>environmental samples</taxon>
    </lineage>
</organism>
<feature type="transmembrane region" description="Helical" evidence="2">
    <location>
        <begin position="33"/>
        <end position="53"/>
    </location>
</feature>
<accession>A0A6J4LK80</accession>
<dbReference type="EMBL" id="CADCUB010000096">
    <property type="protein sequence ID" value="CAA9333033.1"/>
    <property type="molecule type" value="Genomic_DNA"/>
</dbReference>
<name>A0A6J4LK80_9ACTN</name>
<gene>
    <name evidence="3" type="ORF">AVDCRST_MAG07-1872</name>
</gene>
<keyword evidence="2" id="KW-0812">Transmembrane</keyword>
<dbReference type="AlphaFoldDB" id="A0A6J4LK80"/>
<feature type="transmembrane region" description="Helical" evidence="2">
    <location>
        <begin position="7"/>
        <end position="27"/>
    </location>
</feature>
<evidence type="ECO:0000256" key="2">
    <source>
        <dbReference type="SAM" id="Phobius"/>
    </source>
</evidence>
<keyword evidence="2" id="KW-1133">Transmembrane helix</keyword>
<feature type="region of interest" description="Disordered" evidence="1">
    <location>
        <begin position="50"/>
        <end position="105"/>
    </location>
</feature>
<evidence type="ECO:0000256" key="1">
    <source>
        <dbReference type="SAM" id="MobiDB-lite"/>
    </source>
</evidence>
<protein>
    <submittedName>
        <fullName evidence="3">Uncharacterized protein</fullName>
    </submittedName>
</protein>
<sequence>MARSRVRVYLVVRLLAVLAFLVGAALLPPGVPAALLVVTAGLVAVGSSMWSNAGGPGERAGSRAQDRWFDSVMPPQGDWPPYAPGPADPPPAAPPSRPVLRRDEP</sequence>
<keyword evidence="2" id="KW-0472">Membrane</keyword>
<reference evidence="3" key="1">
    <citation type="submission" date="2020-02" db="EMBL/GenBank/DDBJ databases">
        <authorList>
            <person name="Meier V. D."/>
        </authorList>
    </citation>
    <scope>NUCLEOTIDE SEQUENCE</scope>
    <source>
        <strain evidence="3">AVDCRST_MAG07</strain>
    </source>
</reference>
<proteinExistence type="predicted"/>